<dbReference type="Pfam" id="PF11951">
    <property type="entry name" value="Fungal_trans_2"/>
    <property type="match status" value="1"/>
</dbReference>
<evidence type="ECO:0000259" key="2">
    <source>
        <dbReference type="PROSITE" id="PS50048"/>
    </source>
</evidence>
<dbReference type="Pfam" id="PF00172">
    <property type="entry name" value="Zn_clus"/>
    <property type="match status" value="1"/>
</dbReference>
<accession>A0A9P9IML1</accession>
<dbReference type="InterPro" id="IPR001138">
    <property type="entry name" value="Zn2Cys6_DnaBD"/>
</dbReference>
<reference evidence="3" key="1">
    <citation type="journal article" date="2021" name="Nat. Commun.">
        <title>Genetic determinants of endophytism in the Arabidopsis root mycobiome.</title>
        <authorList>
            <person name="Mesny F."/>
            <person name="Miyauchi S."/>
            <person name="Thiergart T."/>
            <person name="Pickel B."/>
            <person name="Atanasova L."/>
            <person name="Karlsson M."/>
            <person name="Huettel B."/>
            <person name="Barry K.W."/>
            <person name="Haridas S."/>
            <person name="Chen C."/>
            <person name="Bauer D."/>
            <person name="Andreopoulos W."/>
            <person name="Pangilinan J."/>
            <person name="LaButti K."/>
            <person name="Riley R."/>
            <person name="Lipzen A."/>
            <person name="Clum A."/>
            <person name="Drula E."/>
            <person name="Henrissat B."/>
            <person name="Kohler A."/>
            <person name="Grigoriev I.V."/>
            <person name="Martin F.M."/>
            <person name="Hacquard S."/>
        </authorList>
    </citation>
    <scope>NUCLEOTIDE SEQUENCE</scope>
    <source>
        <strain evidence="3">MPI-CAGE-AT-0147</strain>
    </source>
</reference>
<dbReference type="InterPro" id="IPR053175">
    <property type="entry name" value="DHMBA_Reg_Transcription_Factor"/>
</dbReference>
<protein>
    <recommendedName>
        <fullName evidence="2">Zn(2)-C6 fungal-type domain-containing protein</fullName>
    </recommendedName>
</protein>
<evidence type="ECO:0000313" key="4">
    <source>
        <dbReference type="Proteomes" id="UP000738349"/>
    </source>
</evidence>
<sequence>MVFSGRFNTACHRCRRRKVKCDQAQPSCTRCAIYGQPCPGYSSTFSFRNNRTSIISYPTTSTTPTKNNSSVCGGSPAAYLGDTTRSPMPEALAPPQDHALISNFIARFVCSASAIEFPGHLNFLVELYDHHVQGPFELATLSIARMVAFNRSGLHSLRQQSYKSYGCAIKELKQVLESQESALCDKTIGTLLLLCLFDDVSGNSSHSPGVHAPGLYYLLQQRGYHQFTTARGLELFFYSVVRLQTYSSLTNDLTFVDITEKIAPPELSQPANMLMRALSITCRSMKLCRDLSLARNPSSSWPASQPVSASKVSIKAIQACSMILHEFDEWDRNAGIYWISHYKHRTKPPTLGETIMAPRHYDSETANIVTLIRSSRLRLSLTLSDYCRTFESAESHHQGSKKEGKIASVIASKAEREAALAVRDIVHCLPYALGDVDSGGEEKMSGSDATSGVIILSSLKFLMDCGLLTKDQMLQVQGYVSRILAATGFSI</sequence>
<dbReference type="PROSITE" id="PS50048">
    <property type="entry name" value="ZN2_CY6_FUNGAL_2"/>
    <property type="match status" value="1"/>
</dbReference>
<organism evidence="3 4">
    <name type="scientific">Dactylonectria macrodidyma</name>
    <dbReference type="NCBI Taxonomy" id="307937"/>
    <lineage>
        <taxon>Eukaryota</taxon>
        <taxon>Fungi</taxon>
        <taxon>Dikarya</taxon>
        <taxon>Ascomycota</taxon>
        <taxon>Pezizomycotina</taxon>
        <taxon>Sordariomycetes</taxon>
        <taxon>Hypocreomycetidae</taxon>
        <taxon>Hypocreales</taxon>
        <taxon>Nectriaceae</taxon>
        <taxon>Dactylonectria</taxon>
    </lineage>
</organism>
<dbReference type="Gene3D" id="4.10.240.10">
    <property type="entry name" value="Zn(2)-C6 fungal-type DNA-binding domain"/>
    <property type="match status" value="1"/>
</dbReference>
<dbReference type="PROSITE" id="PS00463">
    <property type="entry name" value="ZN2_CY6_FUNGAL_1"/>
    <property type="match status" value="1"/>
</dbReference>
<evidence type="ECO:0000256" key="1">
    <source>
        <dbReference type="ARBA" id="ARBA00023242"/>
    </source>
</evidence>
<dbReference type="OrthoDB" id="2991872at2759"/>
<dbReference type="SUPFAM" id="SSF57701">
    <property type="entry name" value="Zn2/Cys6 DNA-binding domain"/>
    <property type="match status" value="1"/>
</dbReference>
<keyword evidence="1" id="KW-0539">Nucleus</keyword>
<dbReference type="CDD" id="cd00067">
    <property type="entry name" value="GAL4"/>
    <property type="match status" value="1"/>
</dbReference>
<dbReference type="SMART" id="SM00066">
    <property type="entry name" value="GAL4"/>
    <property type="match status" value="1"/>
</dbReference>
<keyword evidence="4" id="KW-1185">Reference proteome</keyword>
<dbReference type="GO" id="GO:0000981">
    <property type="term" value="F:DNA-binding transcription factor activity, RNA polymerase II-specific"/>
    <property type="evidence" value="ECO:0007669"/>
    <property type="project" value="InterPro"/>
</dbReference>
<feature type="domain" description="Zn(2)-C6 fungal-type" evidence="2">
    <location>
        <begin position="10"/>
        <end position="38"/>
    </location>
</feature>
<name>A0A9P9IML1_9HYPO</name>
<dbReference type="InterPro" id="IPR036864">
    <property type="entry name" value="Zn2-C6_fun-type_DNA-bd_sf"/>
</dbReference>
<gene>
    <name evidence="3" type="ORF">EDB81DRAFT_811310</name>
</gene>
<evidence type="ECO:0000313" key="3">
    <source>
        <dbReference type="EMBL" id="KAH7124640.1"/>
    </source>
</evidence>
<dbReference type="GO" id="GO:0008270">
    <property type="term" value="F:zinc ion binding"/>
    <property type="evidence" value="ECO:0007669"/>
    <property type="project" value="InterPro"/>
</dbReference>
<dbReference type="EMBL" id="JAGMUV010000021">
    <property type="protein sequence ID" value="KAH7124640.1"/>
    <property type="molecule type" value="Genomic_DNA"/>
</dbReference>
<dbReference type="PANTHER" id="PTHR38791:SF12">
    <property type="entry name" value="TRANSCRIPTION FACTOR DOMAIN-CONTAINING PROTEIN-RELATED"/>
    <property type="match status" value="1"/>
</dbReference>
<proteinExistence type="predicted"/>
<dbReference type="AlphaFoldDB" id="A0A9P9IML1"/>
<dbReference type="Proteomes" id="UP000738349">
    <property type="component" value="Unassembled WGS sequence"/>
</dbReference>
<dbReference type="PANTHER" id="PTHR38791">
    <property type="entry name" value="ZN(II)2CYS6 TRANSCRIPTION FACTOR (EUROFUNG)-RELATED-RELATED"/>
    <property type="match status" value="1"/>
</dbReference>
<dbReference type="InterPro" id="IPR021858">
    <property type="entry name" value="Fun_TF"/>
</dbReference>
<comment type="caution">
    <text evidence="3">The sequence shown here is derived from an EMBL/GenBank/DDBJ whole genome shotgun (WGS) entry which is preliminary data.</text>
</comment>